<dbReference type="Pfam" id="PF01497">
    <property type="entry name" value="Peripla_BP_2"/>
    <property type="match status" value="1"/>
</dbReference>
<dbReference type="PROSITE" id="PS51257">
    <property type="entry name" value="PROKAR_LIPOPROTEIN"/>
    <property type="match status" value="1"/>
</dbReference>
<evidence type="ECO:0000256" key="2">
    <source>
        <dbReference type="SAM" id="SignalP"/>
    </source>
</evidence>
<dbReference type="InterPro" id="IPR002491">
    <property type="entry name" value="ABC_transptr_periplasmic_BD"/>
</dbReference>
<evidence type="ECO:0000259" key="3">
    <source>
        <dbReference type="PROSITE" id="PS50983"/>
    </source>
</evidence>
<proteinExistence type="inferred from homology"/>
<feature type="signal peptide" evidence="2">
    <location>
        <begin position="1"/>
        <end position="22"/>
    </location>
</feature>
<feature type="domain" description="Fe/B12 periplasmic-binding" evidence="3">
    <location>
        <begin position="57"/>
        <end position="330"/>
    </location>
</feature>
<evidence type="ECO:0000256" key="1">
    <source>
        <dbReference type="ARBA" id="ARBA00008814"/>
    </source>
</evidence>
<dbReference type="EMBL" id="JACSPR010000004">
    <property type="protein sequence ID" value="MBD8030210.1"/>
    <property type="molecule type" value="Genomic_DNA"/>
</dbReference>
<accession>A0A8I0HR10</accession>
<dbReference type="SUPFAM" id="SSF53807">
    <property type="entry name" value="Helical backbone' metal receptor"/>
    <property type="match status" value="1"/>
</dbReference>
<dbReference type="PANTHER" id="PTHR30535:SF7">
    <property type="entry name" value="IRON(III) DICITRATE-BINDING PROTEIN"/>
    <property type="match status" value="1"/>
</dbReference>
<dbReference type="InterPro" id="IPR050902">
    <property type="entry name" value="ABC_Transporter_SBP"/>
</dbReference>
<keyword evidence="2" id="KW-0732">Signal</keyword>
<protein>
    <submittedName>
        <fullName evidence="4">ABC transporter substrate-binding protein</fullName>
    </submittedName>
</protein>
<evidence type="ECO:0000313" key="4">
    <source>
        <dbReference type="EMBL" id="MBD8030210.1"/>
    </source>
</evidence>
<organism evidence="4 5">
    <name type="scientific">Corynebacterium gallinarum</name>
    <dbReference type="NCBI Taxonomy" id="2762214"/>
    <lineage>
        <taxon>Bacteria</taxon>
        <taxon>Bacillati</taxon>
        <taxon>Actinomycetota</taxon>
        <taxon>Actinomycetes</taxon>
        <taxon>Mycobacteriales</taxon>
        <taxon>Corynebacteriaceae</taxon>
        <taxon>Corynebacterium</taxon>
    </lineage>
</organism>
<dbReference type="AlphaFoldDB" id="A0A8I0HR10"/>
<dbReference type="RefSeq" id="WP_191733422.1">
    <property type="nucleotide sequence ID" value="NZ_JACSPR010000004.1"/>
</dbReference>
<dbReference type="PANTHER" id="PTHR30535">
    <property type="entry name" value="VITAMIN B12-BINDING PROTEIN"/>
    <property type="match status" value="1"/>
</dbReference>
<gene>
    <name evidence="4" type="ORF">H9627_07725</name>
</gene>
<name>A0A8I0HR10_9CORY</name>
<dbReference type="PROSITE" id="PS50983">
    <property type="entry name" value="FE_B12_PBP"/>
    <property type="match status" value="1"/>
</dbReference>
<sequence length="330" mass="34848">MTNRIRLATALGAITALLSVTACSTAGDAQVQTTNTAETISVDNCGDTVTFAGIPQRVTLLDNPAVATLAALGVLDRVTAKAGLYPTEYYGEDVAAQLEEIPTLTDQVDATGHLQIARETVVATTPDLVIGSSDTVNRQTLRPNGIPLLDEPAYCGSLDGEVTFDDVWDQVELYGTVFGKGDAAAGYIAELEDRVEAVVEAVPGGEDRTVAVLFPTPGSPTTYAYGTGSMSHPLVTAAGLENVFADETERVFEVTAEELIARDPDVIIALHTDSNVDAIRTAVRELPGAEALTAVRDDAIHPMLLSYAEPPSPLTIDGLENLADYLEETR</sequence>
<keyword evidence="5" id="KW-1185">Reference proteome</keyword>
<feature type="chain" id="PRO_5038569278" evidence="2">
    <location>
        <begin position="23"/>
        <end position="330"/>
    </location>
</feature>
<evidence type="ECO:0000313" key="5">
    <source>
        <dbReference type="Proteomes" id="UP000650224"/>
    </source>
</evidence>
<reference evidence="4 5" key="1">
    <citation type="submission" date="2020-08" db="EMBL/GenBank/DDBJ databases">
        <title>A Genomic Blueprint of the Chicken Gut Microbiome.</title>
        <authorList>
            <person name="Gilroy R."/>
            <person name="Ravi A."/>
            <person name="Getino M."/>
            <person name="Pursley I."/>
            <person name="Horton D.L."/>
            <person name="Alikhan N.-F."/>
            <person name="Baker D."/>
            <person name="Gharbi K."/>
            <person name="Hall N."/>
            <person name="Watson M."/>
            <person name="Adriaenssens E.M."/>
            <person name="Foster-Nyarko E."/>
            <person name="Jarju S."/>
            <person name="Secka A."/>
            <person name="Antonio M."/>
            <person name="Oren A."/>
            <person name="Chaudhuri R."/>
            <person name="La Ragione R.M."/>
            <person name="Hildebrand F."/>
            <person name="Pallen M.J."/>
        </authorList>
    </citation>
    <scope>NUCLEOTIDE SEQUENCE [LARGE SCALE GENOMIC DNA]</scope>
    <source>
        <strain evidence="4 5">Sa1YVA5</strain>
    </source>
</reference>
<comment type="caution">
    <text evidence="4">The sequence shown here is derived from an EMBL/GenBank/DDBJ whole genome shotgun (WGS) entry which is preliminary data.</text>
</comment>
<comment type="similarity">
    <text evidence="1">Belongs to the bacterial solute-binding protein 8 family.</text>
</comment>
<dbReference type="Proteomes" id="UP000650224">
    <property type="component" value="Unassembled WGS sequence"/>
</dbReference>
<dbReference type="Gene3D" id="3.40.50.1980">
    <property type="entry name" value="Nitrogenase molybdenum iron protein domain"/>
    <property type="match status" value="2"/>
</dbReference>